<dbReference type="Pfam" id="PF10004">
    <property type="entry name" value="DUF2247"/>
    <property type="match status" value="1"/>
</dbReference>
<dbReference type="Proteomes" id="UP000003643">
    <property type="component" value="Unassembled WGS sequence"/>
</dbReference>
<gene>
    <name evidence="1" type="ORF">HMPREF0397_1810</name>
</gene>
<comment type="caution">
    <text evidence="1">The sequence shown here is derived from an EMBL/GenBank/DDBJ whole genome shotgun (WGS) entry which is preliminary data.</text>
</comment>
<dbReference type="InterPro" id="IPR016630">
    <property type="entry name" value="UCP015278"/>
</dbReference>
<dbReference type="EMBL" id="ADVK01000052">
    <property type="protein sequence ID" value="EFG94588.1"/>
    <property type="molecule type" value="Genomic_DNA"/>
</dbReference>
<evidence type="ECO:0000313" key="2">
    <source>
        <dbReference type="Proteomes" id="UP000003643"/>
    </source>
</evidence>
<reference evidence="1 2" key="1">
    <citation type="submission" date="2010-04" db="EMBL/GenBank/DDBJ databases">
        <authorList>
            <person name="Qin X."/>
            <person name="Bachman B."/>
            <person name="Battles P."/>
            <person name="Bell A."/>
            <person name="Bess C."/>
            <person name="Bickham C."/>
            <person name="Chaboub L."/>
            <person name="Chen D."/>
            <person name="Coyle M."/>
            <person name="Deiros D.R."/>
            <person name="Dinh H."/>
            <person name="Forbes L."/>
            <person name="Fowler G."/>
            <person name="Francisco L."/>
            <person name="Fu Q."/>
            <person name="Gubbala S."/>
            <person name="Hale W."/>
            <person name="Han Y."/>
            <person name="Hemphill L."/>
            <person name="Highlander S.K."/>
            <person name="Hirani K."/>
            <person name="Hogues M."/>
            <person name="Jackson L."/>
            <person name="Jakkamsetti A."/>
            <person name="Javaid M."/>
            <person name="Jiang H."/>
            <person name="Korchina V."/>
            <person name="Kovar C."/>
            <person name="Lara F."/>
            <person name="Lee S."/>
            <person name="Mata R."/>
            <person name="Mathew T."/>
            <person name="Moen C."/>
            <person name="Morales K."/>
            <person name="Munidasa M."/>
            <person name="Nazareth L."/>
            <person name="Ngo R."/>
            <person name="Nguyen L."/>
            <person name="Okwuonu G."/>
            <person name="Ongeri F."/>
            <person name="Patil S."/>
            <person name="Petrosino J."/>
            <person name="Pham C."/>
            <person name="Pham P."/>
            <person name="Pu L.-L."/>
            <person name="Puazo M."/>
            <person name="Raj R."/>
            <person name="Reid J."/>
            <person name="Rouhana J."/>
            <person name="Saada N."/>
            <person name="Shang Y."/>
            <person name="Simmons D."/>
            <person name="Thornton R."/>
            <person name="Warren J."/>
            <person name="Weissenberger G."/>
            <person name="Zhang J."/>
            <person name="Zhang L."/>
            <person name="Zhou C."/>
            <person name="Zhu D."/>
            <person name="Muzny D."/>
            <person name="Worley K."/>
            <person name="Gibbs R."/>
        </authorList>
    </citation>
    <scope>NUCLEOTIDE SEQUENCE [LARGE SCALE GENOMIC DNA]</scope>
    <source>
        <strain evidence="2">ATCC 23726 / VPI 4351</strain>
    </source>
</reference>
<dbReference type="AlphaFoldDB" id="D5RF25"/>
<name>D5RF25_FUSN2</name>
<proteinExistence type="predicted"/>
<organism evidence="1 2">
    <name type="scientific">Fusobacterium nucleatum subsp. nucleatum (strain ATCC 23726 / VPI 4351)</name>
    <dbReference type="NCBI Taxonomy" id="525283"/>
    <lineage>
        <taxon>Bacteria</taxon>
        <taxon>Fusobacteriati</taxon>
        <taxon>Fusobacteriota</taxon>
        <taxon>Fusobacteriia</taxon>
        <taxon>Fusobacteriales</taxon>
        <taxon>Fusobacteriaceae</taxon>
        <taxon>Fusobacterium</taxon>
    </lineage>
</organism>
<evidence type="ECO:0000313" key="1">
    <source>
        <dbReference type="EMBL" id="EFG94588.1"/>
    </source>
</evidence>
<sequence>MKFNKEIYMITLEDFKNNNLKINWKVIDIGCLGSEIFKNELSYDDIINFSLEEFDEKNKLILRIVASDRDEYQEMGYLVQELANMEKSEYKLAFEKWKLVYIKKNFPKLNKNIIQGLIELNDLWVKLDFPEDSPYILQGVKNNISPQEYYTEENYIYLYNRHLKWIRDKSDYLNGK</sequence>
<accession>D5RF25</accession>
<evidence type="ECO:0008006" key="3">
    <source>
        <dbReference type="Google" id="ProtNLM"/>
    </source>
</evidence>
<protein>
    <recommendedName>
        <fullName evidence="3">DUF2247 domain-containing protein</fullName>
    </recommendedName>
</protein>